<dbReference type="Proteomes" id="UP000479293">
    <property type="component" value="Unassembled WGS sequence"/>
</dbReference>
<comment type="caution">
    <text evidence="2">The sequence shown here is derived from an EMBL/GenBank/DDBJ whole genome shotgun (WGS) entry which is preliminary data.</text>
</comment>
<gene>
    <name evidence="2" type="ORF">GBK04_16525</name>
</gene>
<dbReference type="RefSeq" id="WP_152761528.1">
    <property type="nucleotide sequence ID" value="NZ_WHLY01000002.1"/>
</dbReference>
<accession>A0A7C9BIJ8</accession>
<organism evidence="2 3">
    <name type="scientific">Salmonirosea aquatica</name>
    <dbReference type="NCBI Taxonomy" id="2654236"/>
    <lineage>
        <taxon>Bacteria</taxon>
        <taxon>Pseudomonadati</taxon>
        <taxon>Bacteroidota</taxon>
        <taxon>Cytophagia</taxon>
        <taxon>Cytophagales</taxon>
        <taxon>Spirosomataceae</taxon>
        <taxon>Salmonirosea</taxon>
    </lineage>
</organism>
<sequence>MKTEQILPLLRVGAWIVYVGAIVQSVMLPVSFVLSRLRGENDFQSHHFWSALGIVSLLWAISILHVQVWEKVKDILTEINLKNPFTMLTAHRLISTGYLLLSIWIVSFIGKNYIHFPQKSLTGTNEFVESFDFALTGFDADGVYLLNAGIVYIIGQIFKRGVELQQENELTI</sequence>
<feature type="transmembrane region" description="Helical" evidence="1">
    <location>
        <begin position="89"/>
        <end position="110"/>
    </location>
</feature>
<keyword evidence="3" id="KW-1185">Reference proteome</keyword>
<keyword evidence="1" id="KW-0472">Membrane</keyword>
<keyword evidence="1" id="KW-0812">Transmembrane</keyword>
<feature type="transmembrane region" description="Helical" evidence="1">
    <location>
        <begin position="47"/>
        <end position="69"/>
    </location>
</feature>
<dbReference type="Pfam" id="PF11188">
    <property type="entry name" value="DUF2975"/>
    <property type="match status" value="1"/>
</dbReference>
<reference evidence="2 3" key="1">
    <citation type="submission" date="2019-10" db="EMBL/GenBank/DDBJ databases">
        <title>Draft Genome Sequence of Cytophagaceae sp. SJW1-29.</title>
        <authorList>
            <person name="Choi A."/>
        </authorList>
    </citation>
    <scope>NUCLEOTIDE SEQUENCE [LARGE SCALE GENOMIC DNA]</scope>
    <source>
        <strain evidence="2 3">SJW1-29</strain>
    </source>
</reference>
<dbReference type="EMBL" id="WHLY01000002">
    <property type="protein sequence ID" value="MPR34914.1"/>
    <property type="molecule type" value="Genomic_DNA"/>
</dbReference>
<proteinExistence type="predicted"/>
<dbReference type="InterPro" id="IPR021354">
    <property type="entry name" value="DUF2975"/>
</dbReference>
<protein>
    <submittedName>
        <fullName evidence="2">DUF2975 domain-containing protein</fullName>
    </submittedName>
</protein>
<dbReference type="AlphaFoldDB" id="A0A7C9BIJ8"/>
<feature type="transmembrane region" description="Helical" evidence="1">
    <location>
        <begin position="12"/>
        <end position="35"/>
    </location>
</feature>
<evidence type="ECO:0000313" key="2">
    <source>
        <dbReference type="EMBL" id="MPR34914.1"/>
    </source>
</evidence>
<evidence type="ECO:0000313" key="3">
    <source>
        <dbReference type="Proteomes" id="UP000479293"/>
    </source>
</evidence>
<evidence type="ECO:0000256" key="1">
    <source>
        <dbReference type="SAM" id="Phobius"/>
    </source>
</evidence>
<name>A0A7C9BIJ8_9BACT</name>
<keyword evidence="1" id="KW-1133">Transmembrane helix</keyword>